<name>A0A1I8FEE7_9PLAT</name>
<feature type="compositionally biased region" description="Polar residues" evidence="1">
    <location>
        <begin position="76"/>
        <end position="86"/>
    </location>
</feature>
<feature type="compositionally biased region" description="Low complexity" evidence="1">
    <location>
        <begin position="238"/>
        <end position="248"/>
    </location>
</feature>
<feature type="region of interest" description="Disordered" evidence="1">
    <location>
        <begin position="187"/>
        <end position="212"/>
    </location>
</feature>
<dbReference type="Proteomes" id="UP000095280">
    <property type="component" value="Unplaced"/>
</dbReference>
<feature type="compositionally biased region" description="Basic and acidic residues" evidence="1">
    <location>
        <begin position="187"/>
        <end position="202"/>
    </location>
</feature>
<feature type="compositionally biased region" description="Basic residues" evidence="1">
    <location>
        <begin position="203"/>
        <end position="212"/>
    </location>
</feature>
<accession>A0A1I8FEE7</accession>
<dbReference type="AlphaFoldDB" id="A0A1I8FEE7"/>
<reference evidence="3" key="1">
    <citation type="submission" date="2016-11" db="UniProtKB">
        <authorList>
            <consortium name="WormBaseParasite"/>
        </authorList>
    </citation>
    <scope>IDENTIFICATION</scope>
</reference>
<proteinExistence type="predicted"/>
<dbReference type="WBParaSite" id="maker-unitig_29909-snap-gene-0.2-mRNA-1">
    <property type="protein sequence ID" value="maker-unitig_29909-snap-gene-0.2-mRNA-1"/>
    <property type="gene ID" value="maker-unitig_29909-snap-gene-0.2"/>
</dbReference>
<sequence length="293" mass="31268">RKRGREASVMLQQMPKSSGPIYSSIIKNLAKSRIASFGLYSCHLQLAKSPKEFNPALLHSADPITDGIECRHSASLASVGSRQPQRQAAAALHQPTESTGGGVRTGGEPAAEQSAKSSNPGGAAVAGPAGAFELFQARLTPQIRRSAAQHAGGTTMAGLSSWAPALNESRQEAIERLKAGLEARAEARRARRSESDSSERQAKRWARRHRRRFEHSSSTMLEMLKRSRLVAGVAASSAAARQSGGCSRPGKQRTGSTGDAAAGIQLTGDKENDCGNHGFMRARQNLLKQSQRH</sequence>
<evidence type="ECO:0000313" key="2">
    <source>
        <dbReference type="Proteomes" id="UP000095280"/>
    </source>
</evidence>
<feature type="region of interest" description="Disordered" evidence="1">
    <location>
        <begin position="238"/>
        <end position="277"/>
    </location>
</feature>
<feature type="region of interest" description="Disordered" evidence="1">
    <location>
        <begin position="76"/>
        <end position="125"/>
    </location>
</feature>
<protein>
    <submittedName>
        <fullName evidence="3">IENR2 domain-containing protein</fullName>
    </submittedName>
</protein>
<evidence type="ECO:0000256" key="1">
    <source>
        <dbReference type="SAM" id="MobiDB-lite"/>
    </source>
</evidence>
<evidence type="ECO:0000313" key="3">
    <source>
        <dbReference type="WBParaSite" id="maker-unitig_29909-snap-gene-0.2-mRNA-1"/>
    </source>
</evidence>
<keyword evidence="2" id="KW-1185">Reference proteome</keyword>
<organism evidence="2 3">
    <name type="scientific">Macrostomum lignano</name>
    <dbReference type="NCBI Taxonomy" id="282301"/>
    <lineage>
        <taxon>Eukaryota</taxon>
        <taxon>Metazoa</taxon>
        <taxon>Spiralia</taxon>
        <taxon>Lophotrochozoa</taxon>
        <taxon>Platyhelminthes</taxon>
        <taxon>Rhabditophora</taxon>
        <taxon>Macrostomorpha</taxon>
        <taxon>Macrostomida</taxon>
        <taxon>Macrostomidae</taxon>
        <taxon>Macrostomum</taxon>
    </lineage>
</organism>